<reference evidence="6" key="1">
    <citation type="journal article" date="2019" name="Int. J. Syst. Evol. Microbiol.">
        <title>The Global Catalogue of Microorganisms (GCM) 10K type strain sequencing project: providing services to taxonomists for standard genome sequencing and annotation.</title>
        <authorList>
            <consortium name="The Broad Institute Genomics Platform"/>
            <consortium name="The Broad Institute Genome Sequencing Center for Infectious Disease"/>
            <person name="Wu L."/>
            <person name="Ma J."/>
        </authorList>
    </citation>
    <scope>NUCLEOTIDE SEQUENCE [LARGE SCALE GENOMIC DNA]</scope>
    <source>
        <strain evidence="6">CGMCC 4.1434</strain>
    </source>
</reference>
<dbReference type="SUPFAM" id="SSF64288">
    <property type="entry name" value="Chorismate lyase-like"/>
    <property type="match status" value="1"/>
</dbReference>
<dbReference type="PRINTS" id="PR00035">
    <property type="entry name" value="HTHGNTR"/>
</dbReference>
<comment type="caution">
    <text evidence="5">The sequence shown here is derived from an EMBL/GenBank/DDBJ whole genome shotgun (WGS) entry which is preliminary data.</text>
</comment>
<dbReference type="CDD" id="cd07377">
    <property type="entry name" value="WHTH_GntR"/>
    <property type="match status" value="1"/>
</dbReference>
<keyword evidence="1" id="KW-0805">Transcription regulation</keyword>
<dbReference type="SMART" id="SM00866">
    <property type="entry name" value="UTRA"/>
    <property type="match status" value="1"/>
</dbReference>
<dbReference type="InterPro" id="IPR036388">
    <property type="entry name" value="WH-like_DNA-bd_sf"/>
</dbReference>
<evidence type="ECO:0000259" key="4">
    <source>
        <dbReference type="PROSITE" id="PS50949"/>
    </source>
</evidence>
<dbReference type="EMBL" id="JBHSNO010000018">
    <property type="protein sequence ID" value="MFC5591796.1"/>
    <property type="molecule type" value="Genomic_DNA"/>
</dbReference>
<evidence type="ECO:0000313" key="5">
    <source>
        <dbReference type="EMBL" id="MFC5591796.1"/>
    </source>
</evidence>
<dbReference type="Proteomes" id="UP001596109">
    <property type="component" value="Unassembled WGS sequence"/>
</dbReference>
<dbReference type="SUPFAM" id="SSF46785">
    <property type="entry name" value="Winged helix' DNA-binding domain"/>
    <property type="match status" value="1"/>
</dbReference>
<dbReference type="InterPro" id="IPR050679">
    <property type="entry name" value="Bact_HTH_transcr_reg"/>
</dbReference>
<dbReference type="InterPro" id="IPR011663">
    <property type="entry name" value="UTRA"/>
</dbReference>
<dbReference type="PROSITE" id="PS50949">
    <property type="entry name" value="HTH_GNTR"/>
    <property type="match status" value="1"/>
</dbReference>
<sequence length="239" mass="27203">MSEQTELMIIDDLIQAIRQGKYKATGRFPSENELADYYGVPRIKVRHALLKLEEMGYLYSKQGKGRYLKPKQRQIELHLSGSSSFSEKMKQAGHELETQNLGCERATYDPKIYATLNVGPQEEVFKISRLRIMDGVPIALHISYVAKSVFPTIENEGAHIQSMFAYYAAQGYHEFLSSKSLVSISFPTQVERALFNCAPLVPLFVLESDCIDAEQRHVLEYSKIIYRSDSFTYVITPGD</sequence>
<dbReference type="Gene3D" id="1.10.10.10">
    <property type="entry name" value="Winged helix-like DNA-binding domain superfamily/Winged helix DNA-binding domain"/>
    <property type="match status" value="1"/>
</dbReference>
<proteinExistence type="predicted"/>
<feature type="domain" description="HTH gntR-type" evidence="4">
    <location>
        <begin position="3"/>
        <end position="71"/>
    </location>
</feature>
<keyword evidence="3" id="KW-0804">Transcription</keyword>
<dbReference type="PANTHER" id="PTHR44846:SF17">
    <property type="entry name" value="GNTR-FAMILY TRANSCRIPTIONAL REGULATOR"/>
    <property type="match status" value="1"/>
</dbReference>
<dbReference type="Gene3D" id="3.40.1410.10">
    <property type="entry name" value="Chorismate lyase-like"/>
    <property type="match status" value="1"/>
</dbReference>
<evidence type="ECO:0000256" key="3">
    <source>
        <dbReference type="ARBA" id="ARBA00023163"/>
    </source>
</evidence>
<evidence type="ECO:0000313" key="6">
    <source>
        <dbReference type="Proteomes" id="UP001596109"/>
    </source>
</evidence>
<evidence type="ECO:0000256" key="2">
    <source>
        <dbReference type="ARBA" id="ARBA00023125"/>
    </source>
</evidence>
<dbReference type="PANTHER" id="PTHR44846">
    <property type="entry name" value="MANNOSYL-D-GLYCERATE TRANSPORT/METABOLISM SYSTEM REPRESSOR MNGR-RELATED"/>
    <property type="match status" value="1"/>
</dbReference>
<protein>
    <submittedName>
        <fullName evidence="5">GntR family transcriptional regulator</fullName>
    </submittedName>
</protein>
<name>A0ABW0TQP6_9BACL</name>
<dbReference type="Pfam" id="PF00392">
    <property type="entry name" value="GntR"/>
    <property type="match status" value="1"/>
</dbReference>
<keyword evidence="2" id="KW-0238">DNA-binding</keyword>
<accession>A0ABW0TQP6</accession>
<dbReference type="InterPro" id="IPR028978">
    <property type="entry name" value="Chorismate_lyase_/UTRA_dom_sf"/>
</dbReference>
<evidence type="ECO:0000256" key="1">
    <source>
        <dbReference type="ARBA" id="ARBA00023015"/>
    </source>
</evidence>
<dbReference type="SMART" id="SM00345">
    <property type="entry name" value="HTH_GNTR"/>
    <property type="match status" value="1"/>
</dbReference>
<dbReference type="Pfam" id="PF07702">
    <property type="entry name" value="UTRA"/>
    <property type="match status" value="1"/>
</dbReference>
<dbReference type="InterPro" id="IPR036390">
    <property type="entry name" value="WH_DNA-bd_sf"/>
</dbReference>
<gene>
    <name evidence="5" type="ORF">ACFPRA_23235</name>
</gene>
<dbReference type="InterPro" id="IPR000524">
    <property type="entry name" value="Tscrpt_reg_HTH_GntR"/>
</dbReference>
<keyword evidence="6" id="KW-1185">Reference proteome</keyword>
<organism evidence="5 6">
    <name type="scientific">Sporosarcina soli</name>
    <dbReference type="NCBI Taxonomy" id="334736"/>
    <lineage>
        <taxon>Bacteria</taxon>
        <taxon>Bacillati</taxon>
        <taxon>Bacillota</taxon>
        <taxon>Bacilli</taxon>
        <taxon>Bacillales</taxon>
        <taxon>Caryophanaceae</taxon>
        <taxon>Sporosarcina</taxon>
    </lineage>
</organism>
<dbReference type="RefSeq" id="WP_381440081.1">
    <property type="nucleotide sequence ID" value="NZ_JBHSNO010000018.1"/>
</dbReference>